<dbReference type="AlphaFoldDB" id="X1M7Y5"/>
<keyword evidence="1" id="KW-1133">Transmembrane helix</keyword>
<comment type="caution">
    <text evidence="2">The sequence shown here is derived from an EMBL/GenBank/DDBJ whole genome shotgun (WGS) entry which is preliminary data.</text>
</comment>
<dbReference type="EMBL" id="BARV01017796">
    <property type="protein sequence ID" value="GAI27418.1"/>
    <property type="molecule type" value="Genomic_DNA"/>
</dbReference>
<gene>
    <name evidence="2" type="ORF">S06H3_30245</name>
</gene>
<reference evidence="2" key="1">
    <citation type="journal article" date="2014" name="Front. Microbiol.">
        <title>High frequency of phylogenetically diverse reductive dehalogenase-homologous genes in deep subseafloor sedimentary metagenomes.</title>
        <authorList>
            <person name="Kawai M."/>
            <person name="Futagami T."/>
            <person name="Toyoda A."/>
            <person name="Takaki Y."/>
            <person name="Nishi S."/>
            <person name="Hori S."/>
            <person name="Arai W."/>
            <person name="Tsubouchi T."/>
            <person name="Morono Y."/>
            <person name="Uchiyama I."/>
            <person name="Ito T."/>
            <person name="Fujiyama A."/>
            <person name="Inagaki F."/>
            <person name="Takami H."/>
        </authorList>
    </citation>
    <scope>NUCLEOTIDE SEQUENCE</scope>
    <source>
        <strain evidence="2">Expedition CK06-06</strain>
    </source>
</reference>
<keyword evidence="1" id="KW-0472">Membrane</keyword>
<keyword evidence="1" id="KW-0812">Transmembrane</keyword>
<proteinExistence type="predicted"/>
<feature type="non-terminal residue" evidence="2">
    <location>
        <position position="1"/>
    </location>
</feature>
<evidence type="ECO:0000256" key="1">
    <source>
        <dbReference type="SAM" id="Phobius"/>
    </source>
</evidence>
<name>X1M7Y5_9ZZZZ</name>
<accession>X1M7Y5</accession>
<evidence type="ECO:0000313" key="2">
    <source>
        <dbReference type="EMBL" id="GAI27418.1"/>
    </source>
</evidence>
<sequence length="41" mass="4803">PVQQQVVYGAGLIPPLSFLFRNLLKFKTDRQYENSNKNYSK</sequence>
<feature type="transmembrane region" description="Helical" evidence="1">
    <location>
        <begin position="6"/>
        <end position="24"/>
    </location>
</feature>
<organism evidence="2">
    <name type="scientific">marine sediment metagenome</name>
    <dbReference type="NCBI Taxonomy" id="412755"/>
    <lineage>
        <taxon>unclassified sequences</taxon>
        <taxon>metagenomes</taxon>
        <taxon>ecological metagenomes</taxon>
    </lineage>
</organism>
<protein>
    <submittedName>
        <fullName evidence="2">Uncharacterized protein</fullName>
    </submittedName>
</protein>